<gene>
    <name evidence="1" type="ORF">H2199_005461</name>
</gene>
<evidence type="ECO:0000313" key="2">
    <source>
        <dbReference type="Proteomes" id="UP001172680"/>
    </source>
</evidence>
<reference evidence="1" key="1">
    <citation type="submission" date="2022-10" db="EMBL/GenBank/DDBJ databases">
        <title>Culturing micro-colonial fungi from biological soil crusts in the Mojave desert and describing Neophaeococcomyces mojavensis, and introducing the new genera and species Taxawa tesnikishii.</title>
        <authorList>
            <person name="Kurbessoian T."/>
            <person name="Stajich J.E."/>
        </authorList>
    </citation>
    <scope>NUCLEOTIDE SEQUENCE</scope>
    <source>
        <strain evidence="1">JES_115</strain>
    </source>
</reference>
<evidence type="ECO:0000313" key="1">
    <source>
        <dbReference type="EMBL" id="KAJ9641491.1"/>
    </source>
</evidence>
<organism evidence="1 2">
    <name type="scientific">Coniosporium tulheliwenetii</name>
    <dbReference type="NCBI Taxonomy" id="3383036"/>
    <lineage>
        <taxon>Eukaryota</taxon>
        <taxon>Fungi</taxon>
        <taxon>Dikarya</taxon>
        <taxon>Ascomycota</taxon>
        <taxon>Pezizomycotina</taxon>
        <taxon>Dothideomycetes</taxon>
        <taxon>Dothideomycetes incertae sedis</taxon>
        <taxon>Coniosporium</taxon>
    </lineage>
</organism>
<dbReference type="Proteomes" id="UP001172680">
    <property type="component" value="Unassembled WGS sequence"/>
</dbReference>
<comment type="caution">
    <text evidence="1">The sequence shown here is derived from an EMBL/GenBank/DDBJ whole genome shotgun (WGS) entry which is preliminary data.</text>
</comment>
<accession>A0ACC2Z1P1</accession>
<name>A0ACC2Z1P1_9PEZI</name>
<sequence>MPPSRIPPSLQPYTSLPAESSLYLLTSVLGASTNWLVVRLLCGALAENNAGSSRRSARGAEDGDIGGLSSHGSGTTGQDEEGEVAVVLVSWMRDWEFWKSESRRAGGLDLARLAQQNRFAFVDGLSSLFLPPAADQISPKTPTSTPAAPTPSAQPLRQSPLPIRPGRSIPPRSPAVPSRHPAPVAPSDQVQHVSPLAAHPANLPAQPKGFYRLTSPYLEHLEQVLSPAIAQVAQLPAGKTAPRKVLLILDAPDLLLAAVDPSSGITASSLAVSLLKLRQQVHATVLAVAADAPLISAATSASSAISSSTPLETAHASFVISQAHLADVVMSLRLLDTGFAADVSGVLRITIGNSEDEGLGEGRRLEEKEVLYFVGGDGGLGFLRGGGWREWLARESKLDPADGIIMPVSRTEGTQ</sequence>
<proteinExistence type="predicted"/>
<protein>
    <submittedName>
        <fullName evidence="1">Uncharacterized protein</fullName>
    </submittedName>
</protein>
<keyword evidence="2" id="KW-1185">Reference proteome</keyword>
<dbReference type="EMBL" id="JAPDRP010000015">
    <property type="protein sequence ID" value="KAJ9641491.1"/>
    <property type="molecule type" value="Genomic_DNA"/>
</dbReference>